<gene>
    <name evidence="1" type="ORF">JCM19301_3308</name>
</gene>
<comment type="caution">
    <text evidence="1">The sequence shown here is derived from an EMBL/GenBank/DDBJ whole genome shotgun (WGS) entry which is preliminary data.</text>
</comment>
<dbReference type="EMBL" id="BBNR01000002">
    <property type="protein sequence ID" value="GAL65623.1"/>
    <property type="molecule type" value="Genomic_DNA"/>
</dbReference>
<accession>A0A090VNN2</accession>
<evidence type="ECO:0000313" key="1">
    <source>
        <dbReference type="EMBL" id="GAL65623.1"/>
    </source>
</evidence>
<dbReference type="Proteomes" id="UP000029641">
    <property type="component" value="Unassembled WGS sequence"/>
</dbReference>
<dbReference type="AlphaFoldDB" id="A0A090VNN2"/>
<name>A0A090VNN2_9FLAO</name>
<organism evidence="1 2">
    <name type="scientific">Jejuia pallidilutea</name>
    <dbReference type="NCBI Taxonomy" id="504487"/>
    <lineage>
        <taxon>Bacteria</taxon>
        <taxon>Pseudomonadati</taxon>
        <taxon>Bacteroidota</taxon>
        <taxon>Flavobacteriia</taxon>
        <taxon>Flavobacteriales</taxon>
        <taxon>Flavobacteriaceae</taxon>
        <taxon>Jejuia</taxon>
    </lineage>
</organism>
<proteinExistence type="predicted"/>
<reference evidence="1 2" key="1">
    <citation type="journal article" date="2014" name="Genome Announc.">
        <title>Draft Genome Sequence of Marine Flavobacterium Jejuia pallidilutea Strain 11shimoA1 and Pigmentation Mutants.</title>
        <authorList>
            <person name="Takatani N."/>
            <person name="Nakanishi M."/>
            <person name="Meirelles P."/>
            <person name="Mino S."/>
            <person name="Suda W."/>
            <person name="Oshima K."/>
            <person name="Hattori M."/>
            <person name="Ohkuma M."/>
            <person name="Hosokawa M."/>
            <person name="Miyashita K."/>
            <person name="Thompson F.L."/>
            <person name="Niwa A."/>
            <person name="Sawabe T."/>
            <person name="Sawabe T."/>
        </authorList>
    </citation>
    <scope>NUCLEOTIDE SEQUENCE [LARGE SCALE GENOMIC DNA]</scope>
    <source>
        <strain evidence="1 2">JCM 19301</strain>
    </source>
</reference>
<sequence length="64" mass="7635">MDYERNGPKIKNLPDWLVNNSKRPSERTTFPSWKHWDKRHKLLTSGLLGPVKINMYKTINLKIE</sequence>
<evidence type="ECO:0000313" key="2">
    <source>
        <dbReference type="Proteomes" id="UP000029641"/>
    </source>
</evidence>
<protein>
    <submittedName>
        <fullName evidence="1">Uncharacterized protein</fullName>
    </submittedName>
</protein>